<dbReference type="InterPro" id="IPR036271">
    <property type="entry name" value="Tet_transcr_reg_TetR-rel_C_sf"/>
</dbReference>
<feature type="DNA-binding region" description="H-T-H motif" evidence="4">
    <location>
        <begin position="30"/>
        <end position="49"/>
    </location>
</feature>
<keyword evidence="3" id="KW-0804">Transcription</keyword>
<dbReference type="InterPro" id="IPR009057">
    <property type="entry name" value="Homeodomain-like_sf"/>
</dbReference>
<dbReference type="SUPFAM" id="SSF46689">
    <property type="entry name" value="Homeodomain-like"/>
    <property type="match status" value="1"/>
</dbReference>
<dbReference type="GO" id="GO:0000976">
    <property type="term" value="F:transcription cis-regulatory region binding"/>
    <property type="evidence" value="ECO:0007669"/>
    <property type="project" value="TreeGrafter"/>
</dbReference>
<dbReference type="InterPro" id="IPR001647">
    <property type="entry name" value="HTH_TetR"/>
</dbReference>
<protein>
    <submittedName>
        <fullName evidence="6">AcrR family transcriptional regulator</fullName>
    </submittedName>
</protein>
<reference evidence="6 7" key="1">
    <citation type="submission" date="2020-08" db="EMBL/GenBank/DDBJ databases">
        <title>Genomic Encyclopedia of Archaeal and Bacterial Type Strains, Phase II (KMG-II): from individual species to whole genera.</title>
        <authorList>
            <person name="Goeker M."/>
        </authorList>
    </citation>
    <scope>NUCLEOTIDE SEQUENCE [LARGE SCALE GENOMIC DNA]</scope>
    <source>
        <strain evidence="6 7">DSM 23288</strain>
    </source>
</reference>
<evidence type="ECO:0000313" key="6">
    <source>
        <dbReference type="EMBL" id="MBB4661894.1"/>
    </source>
</evidence>
<evidence type="ECO:0000256" key="1">
    <source>
        <dbReference type="ARBA" id="ARBA00023015"/>
    </source>
</evidence>
<feature type="domain" description="HTH tetR-type" evidence="5">
    <location>
        <begin position="9"/>
        <end position="67"/>
    </location>
</feature>
<dbReference type="PROSITE" id="PS50977">
    <property type="entry name" value="HTH_TETR_2"/>
    <property type="match status" value="1"/>
</dbReference>
<proteinExistence type="predicted"/>
<sequence>MTGQRSDFARNERRIVDAAARLLADSPGAGMSEIAAAAGLGRATLYRHFPTREALIAGMREEAYDGVAAVIERHRAAGPAEGGFARLVEELVDVGERYRIVLAGTFDQQRRDETRRRFELPLRELIERAQEAGELDRDVPAQWIGIALGGLLEAAFRAHAEGRVTVSEAKLIAVRGLRSGFGAGRS</sequence>
<dbReference type="Gene3D" id="1.10.357.10">
    <property type="entry name" value="Tetracycline Repressor, domain 2"/>
    <property type="match status" value="1"/>
</dbReference>
<evidence type="ECO:0000256" key="3">
    <source>
        <dbReference type="ARBA" id="ARBA00023163"/>
    </source>
</evidence>
<dbReference type="GO" id="GO:0003700">
    <property type="term" value="F:DNA-binding transcription factor activity"/>
    <property type="evidence" value="ECO:0007669"/>
    <property type="project" value="TreeGrafter"/>
</dbReference>
<dbReference type="PANTHER" id="PTHR30055">
    <property type="entry name" value="HTH-TYPE TRANSCRIPTIONAL REGULATOR RUTR"/>
    <property type="match status" value="1"/>
</dbReference>
<organism evidence="6 7">
    <name type="scientific">Conexibacter arvalis</name>
    <dbReference type="NCBI Taxonomy" id="912552"/>
    <lineage>
        <taxon>Bacteria</taxon>
        <taxon>Bacillati</taxon>
        <taxon>Actinomycetota</taxon>
        <taxon>Thermoleophilia</taxon>
        <taxon>Solirubrobacterales</taxon>
        <taxon>Conexibacteraceae</taxon>
        <taxon>Conexibacter</taxon>
    </lineage>
</organism>
<keyword evidence="7" id="KW-1185">Reference proteome</keyword>
<accession>A0A840ICV1</accession>
<dbReference type="AlphaFoldDB" id="A0A840ICV1"/>
<keyword evidence="1" id="KW-0805">Transcription regulation</keyword>
<dbReference type="Pfam" id="PF00440">
    <property type="entry name" value="TetR_N"/>
    <property type="match status" value="1"/>
</dbReference>
<dbReference type="PANTHER" id="PTHR30055:SF234">
    <property type="entry name" value="HTH-TYPE TRANSCRIPTIONAL REGULATOR BETI"/>
    <property type="match status" value="1"/>
</dbReference>
<dbReference type="InterPro" id="IPR050109">
    <property type="entry name" value="HTH-type_TetR-like_transc_reg"/>
</dbReference>
<evidence type="ECO:0000259" key="5">
    <source>
        <dbReference type="PROSITE" id="PS50977"/>
    </source>
</evidence>
<name>A0A840ICV1_9ACTN</name>
<evidence type="ECO:0000313" key="7">
    <source>
        <dbReference type="Proteomes" id="UP000585272"/>
    </source>
</evidence>
<dbReference type="SUPFAM" id="SSF48498">
    <property type="entry name" value="Tetracyclin repressor-like, C-terminal domain"/>
    <property type="match status" value="1"/>
</dbReference>
<dbReference type="Proteomes" id="UP000585272">
    <property type="component" value="Unassembled WGS sequence"/>
</dbReference>
<evidence type="ECO:0000256" key="4">
    <source>
        <dbReference type="PROSITE-ProRule" id="PRU00335"/>
    </source>
</evidence>
<gene>
    <name evidence="6" type="ORF">BDZ31_001467</name>
</gene>
<comment type="caution">
    <text evidence="6">The sequence shown here is derived from an EMBL/GenBank/DDBJ whole genome shotgun (WGS) entry which is preliminary data.</text>
</comment>
<dbReference type="RefSeq" id="WP_183340445.1">
    <property type="nucleotide sequence ID" value="NZ_JACHNU010000001.1"/>
</dbReference>
<dbReference type="EMBL" id="JACHNU010000001">
    <property type="protein sequence ID" value="MBB4661894.1"/>
    <property type="molecule type" value="Genomic_DNA"/>
</dbReference>
<evidence type="ECO:0000256" key="2">
    <source>
        <dbReference type="ARBA" id="ARBA00023125"/>
    </source>
</evidence>
<keyword evidence="2 4" id="KW-0238">DNA-binding</keyword>